<reference evidence="1 2" key="1">
    <citation type="submission" date="2019-02" db="EMBL/GenBank/DDBJ databases">
        <title>Deep-cultivation of Planctomycetes and their phenomic and genomic characterization uncovers novel biology.</title>
        <authorList>
            <person name="Wiegand S."/>
            <person name="Jogler M."/>
            <person name="Boedeker C."/>
            <person name="Pinto D."/>
            <person name="Vollmers J."/>
            <person name="Rivas-Marin E."/>
            <person name="Kohn T."/>
            <person name="Peeters S.H."/>
            <person name="Heuer A."/>
            <person name="Rast P."/>
            <person name="Oberbeckmann S."/>
            <person name="Bunk B."/>
            <person name="Jeske O."/>
            <person name="Meyerdierks A."/>
            <person name="Storesund J.E."/>
            <person name="Kallscheuer N."/>
            <person name="Luecker S."/>
            <person name="Lage O.M."/>
            <person name="Pohl T."/>
            <person name="Merkel B.J."/>
            <person name="Hornburger P."/>
            <person name="Mueller R.-W."/>
            <person name="Bruemmer F."/>
            <person name="Labrenz M."/>
            <person name="Spormann A.M."/>
            <person name="Op Den Camp H."/>
            <person name="Overmann J."/>
            <person name="Amann R."/>
            <person name="Jetten M.S.M."/>
            <person name="Mascher T."/>
            <person name="Medema M.H."/>
            <person name="Devos D.P."/>
            <person name="Kaster A.-K."/>
            <person name="Ovreas L."/>
            <person name="Rohde M."/>
            <person name="Galperin M.Y."/>
            <person name="Jogler C."/>
        </authorList>
    </citation>
    <scope>NUCLEOTIDE SEQUENCE [LARGE SCALE GENOMIC DNA]</scope>
    <source>
        <strain evidence="1 2">Pla52n</strain>
    </source>
</reference>
<protein>
    <submittedName>
        <fullName evidence="1">Uncharacterized protein</fullName>
    </submittedName>
</protein>
<sequence>MTQPTDSLDNSKLVTVAERADEMSATILVSVLADEGIRAIATGGFTSGFRAEAPGMVQVKTFEADAALAREIIAEIKMLPSDEMADET</sequence>
<name>A0A5C6AFY7_9BACT</name>
<dbReference type="RefSeq" id="WP_146521930.1">
    <property type="nucleotide sequence ID" value="NZ_CP151726.1"/>
</dbReference>
<keyword evidence="2" id="KW-1185">Reference proteome</keyword>
<proteinExistence type="predicted"/>
<evidence type="ECO:0000313" key="1">
    <source>
        <dbReference type="EMBL" id="TWT98326.1"/>
    </source>
</evidence>
<accession>A0A5C6AFY7</accession>
<dbReference type="Proteomes" id="UP000320176">
    <property type="component" value="Unassembled WGS sequence"/>
</dbReference>
<dbReference type="OrthoDB" id="215050at2"/>
<comment type="caution">
    <text evidence="1">The sequence shown here is derived from an EMBL/GenBank/DDBJ whole genome shotgun (WGS) entry which is preliminary data.</text>
</comment>
<evidence type="ECO:0000313" key="2">
    <source>
        <dbReference type="Proteomes" id="UP000320176"/>
    </source>
</evidence>
<dbReference type="AlphaFoldDB" id="A0A5C6AFY7"/>
<dbReference type="EMBL" id="SJPN01000006">
    <property type="protein sequence ID" value="TWT98326.1"/>
    <property type="molecule type" value="Genomic_DNA"/>
</dbReference>
<organism evidence="1 2">
    <name type="scientific">Stieleria varia</name>
    <dbReference type="NCBI Taxonomy" id="2528005"/>
    <lineage>
        <taxon>Bacteria</taxon>
        <taxon>Pseudomonadati</taxon>
        <taxon>Planctomycetota</taxon>
        <taxon>Planctomycetia</taxon>
        <taxon>Pirellulales</taxon>
        <taxon>Pirellulaceae</taxon>
        <taxon>Stieleria</taxon>
    </lineage>
</organism>
<gene>
    <name evidence="1" type="ORF">Pla52n_48380</name>
</gene>